<evidence type="ECO:0000313" key="2">
    <source>
        <dbReference type="Proteomes" id="UP000050535"/>
    </source>
</evidence>
<gene>
    <name evidence="1" type="ORF">SY89_02687</name>
</gene>
<dbReference type="STRING" id="699431.SY89_02687"/>
<dbReference type="Proteomes" id="UP000050535">
    <property type="component" value="Unassembled WGS sequence"/>
</dbReference>
<dbReference type="EMBL" id="LGUC01000001">
    <property type="protein sequence ID" value="KPN31930.1"/>
    <property type="molecule type" value="Genomic_DNA"/>
</dbReference>
<comment type="caution">
    <text evidence="1">The sequence shown here is derived from an EMBL/GenBank/DDBJ whole genome shotgun (WGS) entry which is preliminary data.</text>
</comment>
<accession>A0A0P7HXT5</accession>
<dbReference type="AlphaFoldDB" id="A0A0P7HXT5"/>
<dbReference type="RefSeq" id="WP_054584355.1">
    <property type="nucleotide sequence ID" value="NZ_LGUC01000001.1"/>
</dbReference>
<organism evidence="1 2">
    <name type="scientific">Halolamina pelagica</name>
    <dbReference type="NCBI Taxonomy" id="699431"/>
    <lineage>
        <taxon>Archaea</taxon>
        <taxon>Methanobacteriati</taxon>
        <taxon>Methanobacteriota</taxon>
        <taxon>Stenosarchaea group</taxon>
        <taxon>Halobacteria</taxon>
        <taxon>Halobacteriales</taxon>
        <taxon>Haloferacaceae</taxon>
    </lineage>
</organism>
<name>A0A0P7HXT5_9EURY</name>
<protein>
    <submittedName>
        <fullName evidence="1">Uncharacterized protein</fullName>
    </submittedName>
</protein>
<sequence length="177" mass="21075">MIETDYDYTSGYHRGDLVEQDAKAFLGIWKRLKDVPLPYRLSNFERKVDAEEAWEAFEIAELSDISTSTRKYRYGKAKREWWSYCEQNDVHPALATPDSIEDHIAAQKAGMSTYKSVHDIRFRPLYLWYRWMAFHTDYDHTYNPTLMAVLFRGEVYRVWKTRLSDRKQDPTVEGSRV</sequence>
<keyword evidence="2" id="KW-1185">Reference proteome</keyword>
<dbReference type="OrthoDB" id="240960at2157"/>
<proteinExistence type="predicted"/>
<reference evidence="2" key="1">
    <citation type="submission" date="2013-11" db="EMBL/GenBank/DDBJ databases">
        <authorList>
            <person name="Hoang H.T."/>
            <person name="Killian M.L."/>
            <person name="Madson D.M."/>
            <person name="Arruda P.H.E."/>
            <person name="Sun D."/>
            <person name="Schwartz K.J."/>
            <person name="Yoon K."/>
        </authorList>
    </citation>
    <scope>NUCLEOTIDE SEQUENCE [LARGE SCALE GENOMIC DNA]</scope>
    <source>
        <strain evidence="2">CDK2</strain>
    </source>
</reference>
<evidence type="ECO:0000313" key="1">
    <source>
        <dbReference type="EMBL" id="KPN31930.1"/>
    </source>
</evidence>